<reference evidence="11" key="1">
    <citation type="submission" date="2018-06" db="EMBL/GenBank/DDBJ databases">
        <authorList>
            <person name="Zhirakovskaya E."/>
        </authorList>
    </citation>
    <scope>NUCLEOTIDE SEQUENCE</scope>
</reference>
<evidence type="ECO:0000259" key="10">
    <source>
        <dbReference type="Pfam" id="PF02683"/>
    </source>
</evidence>
<feature type="domain" description="Cytochrome C biogenesis protein transmembrane" evidence="10">
    <location>
        <begin position="18"/>
        <end position="240"/>
    </location>
</feature>
<evidence type="ECO:0000313" key="11">
    <source>
        <dbReference type="EMBL" id="VAX14576.1"/>
    </source>
</evidence>
<accession>A0A3B1B8G7</accession>
<evidence type="ECO:0000256" key="4">
    <source>
        <dbReference type="ARBA" id="ARBA00022528"/>
    </source>
</evidence>
<dbReference type="AlphaFoldDB" id="A0A3B1B8G7"/>
<feature type="transmembrane region" description="Helical" evidence="9">
    <location>
        <begin position="20"/>
        <end position="49"/>
    </location>
</feature>
<keyword evidence="7 9" id="KW-1133">Transmembrane helix</keyword>
<keyword evidence="5" id="KW-0934">Plastid</keyword>
<dbReference type="GO" id="GO:0009507">
    <property type="term" value="C:chloroplast"/>
    <property type="evidence" value="ECO:0007669"/>
    <property type="project" value="UniProtKB-SubCell"/>
</dbReference>
<keyword evidence="6 9" id="KW-0812">Transmembrane</keyword>
<gene>
    <name evidence="11" type="ORF">MNBD_GAMMA24-1598</name>
</gene>
<dbReference type="GO" id="GO:0016020">
    <property type="term" value="C:membrane"/>
    <property type="evidence" value="ECO:0007669"/>
    <property type="project" value="UniProtKB-SubCell"/>
</dbReference>
<comment type="subcellular location">
    <subcellularLocation>
        <location evidence="1">Membrane</location>
        <topology evidence="1">Multi-pass membrane protein</topology>
    </subcellularLocation>
    <subcellularLocation>
        <location evidence="2">Plastid</location>
        <location evidence="2">Chloroplast</location>
    </subcellularLocation>
</comment>
<name>A0A3B1B8G7_9ZZZZ</name>
<feature type="transmembrane region" description="Helical" evidence="9">
    <location>
        <begin position="224"/>
        <end position="241"/>
    </location>
</feature>
<feature type="transmembrane region" description="Helical" evidence="9">
    <location>
        <begin position="70"/>
        <end position="100"/>
    </location>
</feature>
<evidence type="ECO:0000256" key="3">
    <source>
        <dbReference type="ARBA" id="ARBA00006143"/>
    </source>
</evidence>
<dbReference type="InterPro" id="IPR003834">
    <property type="entry name" value="Cyt_c_assmbl_TM_dom"/>
</dbReference>
<evidence type="ECO:0000256" key="7">
    <source>
        <dbReference type="ARBA" id="ARBA00022989"/>
    </source>
</evidence>
<feature type="transmembrane region" description="Helical" evidence="9">
    <location>
        <begin position="184"/>
        <end position="204"/>
    </location>
</feature>
<sequence>MDIFANWLSPWLNNGSLLALPLVILGGLVTAFNPCCLPMYPAVFGFFGASCCKNIDADKQQTTCAQDGMVLSTAFPFVLGMASATALMGLLTASLGWVFGQFTVEFRLLLAGVPLIMGLHLLGFLPLPVSASHLHPRQIDTSRKWHGLATAYTAGLVFSLAIVPCATPILLSILTLVAMQGDPVYGTLLMFVYGLGAGLPLLLIGHGLARFQHLLATPVQQRRIRKLSGILLLGVAVYIIWLA</sequence>
<feature type="transmembrane region" description="Helical" evidence="9">
    <location>
        <begin position="148"/>
        <end position="178"/>
    </location>
</feature>
<dbReference type="PANTHER" id="PTHR31272:SF6">
    <property type="entry name" value="CYTOCHROME C-TYPE BIOGENESIS CCDA-LIKE CHLOROPLASTIC PROTEIN"/>
    <property type="match status" value="1"/>
</dbReference>
<proteinExistence type="inferred from homology"/>
<comment type="similarity">
    <text evidence="3">Belongs to the DsbD family.</text>
</comment>
<dbReference type="PANTHER" id="PTHR31272">
    <property type="entry name" value="CYTOCHROME C-TYPE BIOGENESIS PROTEIN HI_1454-RELATED"/>
    <property type="match status" value="1"/>
</dbReference>
<dbReference type="EMBL" id="UOFZ01000179">
    <property type="protein sequence ID" value="VAX14576.1"/>
    <property type="molecule type" value="Genomic_DNA"/>
</dbReference>
<evidence type="ECO:0000256" key="6">
    <source>
        <dbReference type="ARBA" id="ARBA00022692"/>
    </source>
</evidence>
<dbReference type="InterPro" id="IPR051790">
    <property type="entry name" value="Cytochrome_c-biogenesis_DsbD"/>
</dbReference>
<evidence type="ECO:0000256" key="1">
    <source>
        <dbReference type="ARBA" id="ARBA00004141"/>
    </source>
</evidence>
<protein>
    <recommendedName>
        <fullName evidence="10">Cytochrome C biogenesis protein transmembrane domain-containing protein</fullName>
    </recommendedName>
</protein>
<evidence type="ECO:0000256" key="2">
    <source>
        <dbReference type="ARBA" id="ARBA00004229"/>
    </source>
</evidence>
<keyword evidence="8 9" id="KW-0472">Membrane</keyword>
<dbReference type="GO" id="GO:0017004">
    <property type="term" value="P:cytochrome complex assembly"/>
    <property type="evidence" value="ECO:0007669"/>
    <property type="project" value="InterPro"/>
</dbReference>
<evidence type="ECO:0000256" key="9">
    <source>
        <dbReference type="SAM" id="Phobius"/>
    </source>
</evidence>
<organism evidence="11">
    <name type="scientific">hydrothermal vent metagenome</name>
    <dbReference type="NCBI Taxonomy" id="652676"/>
    <lineage>
        <taxon>unclassified sequences</taxon>
        <taxon>metagenomes</taxon>
        <taxon>ecological metagenomes</taxon>
    </lineage>
</organism>
<evidence type="ECO:0000256" key="5">
    <source>
        <dbReference type="ARBA" id="ARBA00022640"/>
    </source>
</evidence>
<dbReference type="Pfam" id="PF02683">
    <property type="entry name" value="DsbD_TM"/>
    <property type="match status" value="1"/>
</dbReference>
<evidence type="ECO:0000256" key="8">
    <source>
        <dbReference type="ARBA" id="ARBA00023136"/>
    </source>
</evidence>
<keyword evidence="4" id="KW-0150">Chloroplast</keyword>
<feature type="transmembrane region" description="Helical" evidence="9">
    <location>
        <begin position="106"/>
        <end position="127"/>
    </location>
</feature>